<evidence type="ECO:0000259" key="1">
    <source>
        <dbReference type="Pfam" id="PF04676"/>
    </source>
</evidence>
<evidence type="ECO:0000313" key="2">
    <source>
        <dbReference type="EMBL" id="KAK8962873.1"/>
    </source>
</evidence>
<accession>A0ABR2MIS6</accession>
<dbReference type="InterPro" id="IPR006767">
    <property type="entry name" value="Cwf19-like_C_dom-2"/>
</dbReference>
<keyword evidence="3" id="KW-1185">Reference proteome</keyword>
<dbReference type="Pfam" id="PF04676">
    <property type="entry name" value="CwfJ_C_2"/>
    <property type="match status" value="1"/>
</dbReference>
<reference evidence="2 3" key="1">
    <citation type="journal article" date="2022" name="Nat. Plants">
        <title>Genomes of leafy and leafless Platanthera orchids illuminate the evolution of mycoheterotrophy.</title>
        <authorList>
            <person name="Li M.H."/>
            <person name="Liu K.W."/>
            <person name="Li Z."/>
            <person name="Lu H.C."/>
            <person name="Ye Q.L."/>
            <person name="Zhang D."/>
            <person name="Wang J.Y."/>
            <person name="Li Y.F."/>
            <person name="Zhong Z.M."/>
            <person name="Liu X."/>
            <person name="Yu X."/>
            <person name="Liu D.K."/>
            <person name="Tu X.D."/>
            <person name="Liu B."/>
            <person name="Hao Y."/>
            <person name="Liao X.Y."/>
            <person name="Jiang Y.T."/>
            <person name="Sun W.H."/>
            <person name="Chen J."/>
            <person name="Chen Y.Q."/>
            <person name="Ai Y."/>
            <person name="Zhai J.W."/>
            <person name="Wu S.S."/>
            <person name="Zhou Z."/>
            <person name="Hsiao Y.Y."/>
            <person name="Wu W.L."/>
            <person name="Chen Y.Y."/>
            <person name="Lin Y.F."/>
            <person name="Hsu J.L."/>
            <person name="Li C.Y."/>
            <person name="Wang Z.W."/>
            <person name="Zhao X."/>
            <person name="Zhong W.Y."/>
            <person name="Ma X.K."/>
            <person name="Ma L."/>
            <person name="Huang J."/>
            <person name="Chen G.Z."/>
            <person name="Huang M.Z."/>
            <person name="Huang L."/>
            <person name="Peng D.H."/>
            <person name="Luo Y.B."/>
            <person name="Zou S.Q."/>
            <person name="Chen S.P."/>
            <person name="Lan S."/>
            <person name="Tsai W.C."/>
            <person name="Van de Peer Y."/>
            <person name="Liu Z.J."/>
        </authorList>
    </citation>
    <scope>NUCLEOTIDE SEQUENCE [LARGE SCALE GENOMIC DNA]</scope>
    <source>
        <strain evidence="2">Lor288</strain>
    </source>
</reference>
<comment type="caution">
    <text evidence="2">The sequence shown here is derived from an EMBL/GenBank/DDBJ whole genome shotgun (WGS) entry which is preliminary data.</text>
</comment>
<feature type="domain" description="Cwf19-like protein C-terminal" evidence="1">
    <location>
        <begin position="127"/>
        <end position="167"/>
    </location>
</feature>
<protein>
    <submittedName>
        <fullName evidence="2">Zinc finger CCCH domain-containing protein 59</fullName>
    </submittedName>
</protein>
<dbReference type="EMBL" id="JBBWWR010000008">
    <property type="protein sequence ID" value="KAK8962873.1"/>
    <property type="molecule type" value="Genomic_DNA"/>
</dbReference>
<organism evidence="2 3">
    <name type="scientific">Platanthera guangdongensis</name>
    <dbReference type="NCBI Taxonomy" id="2320717"/>
    <lineage>
        <taxon>Eukaryota</taxon>
        <taxon>Viridiplantae</taxon>
        <taxon>Streptophyta</taxon>
        <taxon>Embryophyta</taxon>
        <taxon>Tracheophyta</taxon>
        <taxon>Spermatophyta</taxon>
        <taxon>Magnoliopsida</taxon>
        <taxon>Liliopsida</taxon>
        <taxon>Asparagales</taxon>
        <taxon>Orchidaceae</taxon>
        <taxon>Orchidoideae</taxon>
        <taxon>Orchideae</taxon>
        <taxon>Orchidinae</taxon>
        <taxon>Platanthera</taxon>
    </lineage>
</organism>
<dbReference type="Proteomes" id="UP001412067">
    <property type="component" value="Unassembled WGS sequence"/>
</dbReference>
<name>A0ABR2MIS6_9ASPA</name>
<evidence type="ECO:0000313" key="3">
    <source>
        <dbReference type="Proteomes" id="UP001412067"/>
    </source>
</evidence>
<proteinExistence type="predicted"/>
<sequence length="169" mass="19006">MLPHFRSNLRLLGDDRTEPLLAKQSLLEGSLPRGSCWEGLAEMGMPKRHTEKPLPRDSKFGLVSDKEKKQSFQFTAGSGDWRVREDPTDGGCAKLSKKSCRKRENGCADGTRRGIGGGMSRRERNSTQVLAGLLNIADRADWRNCKLSKEDELQMVENFKRGFENLDHA</sequence>
<gene>
    <name evidence="2" type="ORF">KSP40_PGU002545</name>
</gene>